<evidence type="ECO:0000256" key="1">
    <source>
        <dbReference type="SAM" id="SignalP"/>
    </source>
</evidence>
<keyword evidence="3" id="KW-0030">Aminoacyl-tRNA synthetase</keyword>
<organism evidence="3 4">
    <name type="scientific">Pedobacter lusitanus</name>
    <dbReference type="NCBI Taxonomy" id="1503925"/>
    <lineage>
        <taxon>Bacteria</taxon>
        <taxon>Pseudomonadati</taxon>
        <taxon>Bacteroidota</taxon>
        <taxon>Sphingobacteriia</taxon>
        <taxon>Sphingobacteriales</taxon>
        <taxon>Sphingobacteriaceae</taxon>
        <taxon>Pedobacter</taxon>
    </lineage>
</organism>
<dbReference type="GO" id="GO:0004812">
    <property type="term" value="F:aminoacyl-tRNA ligase activity"/>
    <property type="evidence" value="ECO:0007669"/>
    <property type="project" value="UniProtKB-KW"/>
</dbReference>
<feature type="domain" description="DUF4440" evidence="2">
    <location>
        <begin position="171"/>
        <end position="273"/>
    </location>
</feature>
<proteinExistence type="predicted"/>
<evidence type="ECO:0000313" key="4">
    <source>
        <dbReference type="Proteomes" id="UP000032049"/>
    </source>
</evidence>
<dbReference type="InterPro" id="IPR032710">
    <property type="entry name" value="NTF2-like_dom_sf"/>
</dbReference>
<dbReference type="STRING" id="1503925.TH53_22955"/>
<feature type="chain" id="PRO_5002210618" evidence="1">
    <location>
        <begin position="23"/>
        <end position="285"/>
    </location>
</feature>
<dbReference type="Gene3D" id="3.10.450.50">
    <property type="match status" value="2"/>
</dbReference>
<gene>
    <name evidence="3" type="ORF">TH53_22955</name>
</gene>
<dbReference type="OrthoDB" id="1119084at2"/>
<dbReference type="RefSeq" id="WP_041886060.1">
    <property type="nucleotide sequence ID" value="NZ_CP157278.1"/>
</dbReference>
<keyword evidence="3" id="KW-0436">Ligase</keyword>
<evidence type="ECO:0000313" key="3">
    <source>
        <dbReference type="EMBL" id="KIO75050.1"/>
    </source>
</evidence>
<keyword evidence="4" id="KW-1185">Reference proteome</keyword>
<name>A0A0D0GFY1_9SPHI</name>
<comment type="caution">
    <text evidence="3">The sequence shown here is derived from an EMBL/GenBank/DDBJ whole genome shotgun (WGS) entry which is preliminary data.</text>
</comment>
<dbReference type="InterPro" id="IPR027843">
    <property type="entry name" value="DUF4440"/>
</dbReference>
<protein>
    <submittedName>
        <fullName evidence="3">Cysteinyl-tRNA synthetase</fullName>
    </submittedName>
</protein>
<dbReference type="EMBL" id="JXRA01000117">
    <property type="protein sequence ID" value="KIO75050.1"/>
    <property type="molecule type" value="Genomic_DNA"/>
</dbReference>
<evidence type="ECO:0000259" key="2">
    <source>
        <dbReference type="Pfam" id="PF14534"/>
    </source>
</evidence>
<sequence length="285" mass="31480">MINKIICTLMAATFTLSGFAQRTDGSTASLVKAEQEFAAKAAKDGVKSAFNAYIANGALVFRPNPVDAKTFYATQPDDKNLSWAPDYAQVSRSGDWGYTSGGFTVDGEKKAYGEYLSVWKSVNGRWELVIDLGAEHHKPLKQVATHFVEPKDYFKPKFGGPKQIAAGKDIILTTEKTLNATLKSYGVAAYGGFLNPDARVVFPGYEPVIGKDKIIAFYNSMVSKMSLRTVGADKASGGDLAYTYGVATIDYRTDLRESFNYVFIYERQPDYNWNLIQQVFVPAER</sequence>
<keyword evidence="1" id="KW-0732">Signal</keyword>
<dbReference type="Proteomes" id="UP000032049">
    <property type="component" value="Unassembled WGS sequence"/>
</dbReference>
<dbReference type="SUPFAM" id="SSF54427">
    <property type="entry name" value="NTF2-like"/>
    <property type="match status" value="1"/>
</dbReference>
<dbReference type="Pfam" id="PF14534">
    <property type="entry name" value="DUF4440"/>
    <property type="match status" value="1"/>
</dbReference>
<reference evidence="3 4" key="1">
    <citation type="submission" date="2015-01" db="EMBL/GenBank/DDBJ databases">
        <title>Draft genome sequence of Pedobacter sp. NL19 isolated from sludge of an effluent treatment pond in an abandoned uranium mine.</title>
        <authorList>
            <person name="Santos T."/>
            <person name="Caetano T."/>
            <person name="Covas C."/>
            <person name="Cruz A."/>
            <person name="Mendo S."/>
        </authorList>
    </citation>
    <scope>NUCLEOTIDE SEQUENCE [LARGE SCALE GENOMIC DNA]</scope>
    <source>
        <strain evidence="3 4">NL19</strain>
    </source>
</reference>
<feature type="signal peptide" evidence="1">
    <location>
        <begin position="1"/>
        <end position="22"/>
    </location>
</feature>
<dbReference type="AlphaFoldDB" id="A0A0D0GFY1"/>
<accession>A0A0D0GFY1</accession>